<dbReference type="HOGENOM" id="CLU_036742_2_0_0"/>
<keyword evidence="2" id="KW-1185">Reference proteome</keyword>
<dbReference type="PANTHER" id="PTHR36452">
    <property type="entry name" value="CHROMOSOME 12, WHOLE GENOME SHOTGUN SEQUENCE"/>
    <property type="match status" value="1"/>
</dbReference>
<accession>Q1IR84</accession>
<dbReference type="AlphaFoldDB" id="Q1IR84"/>
<dbReference type="eggNOG" id="COG5587">
    <property type="taxonomic scope" value="Bacteria"/>
</dbReference>
<dbReference type="InterPro" id="IPR015996">
    <property type="entry name" value="UCP028451"/>
</dbReference>
<gene>
    <name evidence="1" type="ordered locus">Acid345_1614</name>
</gene>
<dbReference type="Proteomes" id="UP000002432">
    <property type="component" value="Chromosome"/>
</dbReference>
<name>Q1IR84_KORVE</name>
<dbReference type="Pfam" id="PF09365">
    <property type="entry name" value="DUF2461"/>
    <property type="match status" value="1"/>
</dbReference>
<dbReference type="InterPro" id="IPR012808">
    <property type="entry name" value="CHP02453"/>
</dbReference>
<dbReference type="PIRSF" id="PIRSF028451">
    <property type="entry name" value="UCP028451"/>
    <property type="match status" value="1"/>
</dbReference>
<evidence type="ECO:0000313" key="1">
    <source>
        <dbReference type="EMBL" id="ABF40616.1"/>
    </source>
</evidence>
<proteinExistence type="predicted"/>
<dbReference type="OrthoDB" id="9794241at2"/>
<organism evidence="1 2">
    <name type="scientific">Koribacter versatilis (strain Ellin345)</name>
    <dbReference type="NCBI Taxonomy" id="204669"/>
    <lineage>
        <taxon>Bacteria</taxon>
        <taxon>Pseudomonadati</taxon>
        <taxon>Acidobacteriota</taxon>
        <taxon>Terriglobia</taxon>
        <taxon>Terriglobales</taxon>
        <taxon>Candidatus Korobacteraceae</taxon>
        <taxon>Candidatus Korobacter</taxon>
    </lineage>
</organism>
<dbReference type="PANTHER" id="PTHR36452:SF1">
    <property type="entry name" value="DUF2461 DOMAIN-CONTAINING PROTEIN"/>
    <property type="match status" value="1"/>
</dbReference>
<dbReference type="EnsemblBacteria" id="ABF40616">
    <property type="protein sequence ID" value="ABF40616"/>
    <property type="gene ID" value="Acid345_1614"/>
</dbReference>
<evidence type="ECO:0000313" key="2">
    <source>
        <dbReference type="Proteomes" id="UP000002432"/>
    </source>
</evidence>
<dbReference type="KEGG" id="aba:Acid345_1614"/>
<dbReference type="EMBL" id="CP000360">
    <property type="protein sequence ID" value="ABF40616.1"/>
    <property type="molecule type" value="Genomic_DNA"/>
</dbReference>
<reference evidence="1 2" key="1">
    <citation type="journal article" date="2009" name="Appl. Environ. Microbiol.">
        <title>Three genomes from the phylum Acidobacteria provide insight into the lifestyles of these microorganisms in soils.</title>
        <authorList>
            <person name="Ward N.L."/>
            <person name="Challacombe J.F."/>
            <person name="Janssen P.H."/>
            <person name="Henrissat B."/>
            <person name="Coutinho P.M."/>
            <person name="Wu M."/>
            <person name="Xie G."/>
            <person name="Haft D.H."/>
            <person name="Sait M."/>
            <person name="Badger J."/>
            <person name="Barabote R.D."/>
            <person name="Bradley B."/>
            <person name="Brettin T.S."/>
            <person name="Brinkac L.M."/>
            <person name="Bruce D."/>
            <person name="Creasy T."/>
            <person name="Daugherty S.C."/>
            <person name="Davidsen T.M."/>
            <person name="DeBoy R.T."/>
            <person name="Detter J.C."/>
            <person name="Dodson R.J."/>
            <person name="Durkin A.S."/>
            <person name="Ganapathy A."/>
            <person name="Gwinn-Giglio M."/>
            <person name="Han C.S."/>
            <person name="Khouri H."/>
            <person name="Kiss H."/>
            <person name="Kothari S.P."/>
            <person name="Madupu R."/>
            <person name="Nelson K.E."/>
            <person name="Nelson W.C."/>
            <person name="Paulsen I."/>
            <person name="Penn K."/>
            <person name="Ren Q."/>
            <person name="Rosovitz M.J."/>
            <person name="Selengut J.D."/>
            <person name="Shrivastava S."/>
            <person name="Sullivan S.A."/>
            <person name="Tapia R."/>
            <person name="Thompson L.S."/>
            <person name="Watkins K.L."/>
            <person name="Yang Q."/>
            <person name="Yu C."/>
            <person name="Zafar N."/>
            <person name="Zhou L."/>
            <person name="Kuske C.R."/>
        </authorList>
    </citation>
    <scope>NUCLEOTIDE SEQUENCE [LARGE SCALE GENOMIC DNA]</scope>
    <source>
        <strain evidence="1 2">Ellin345</strain>
    </source>
</reference>
<dbReference type="RefSeq" id="WP_011522418.1">
    <property type="nucleotide sequence ID" value="NC_008009.1"/>
</dbReference>
<evidence type="ECO:0008006" key="3">
    <source>
        <dbReference type="Google" id="ProtNLM"/>
    </source>
</evidence>
<protein>
    <recommendedName>
        <fullName evidence="3">TIGR02453 family protein</fullName>
    </recommendedName>
</protein>
<sequence length="223" mass="25411">MPEPAFFTADVFDFLRHLKRNNKREWFNRNKDRYIQVAQDPALRFITAFADPLARISPHFVADARPTRGSLFRIYRDTRFSHDKKPYKTHIGIQFRHEKGKDVHAPGFYVHLEPDGCFVAAGIWHPDSRALTQIRGAIVARPEAWKKSVKKLELSGDSLTRPPKGFAGDHPLIEDLKRKDFIASVALTEKQISSSACMREITAACKSMAPLVAFTTTAMELKF</sequence>
<dbReference type="NCBIfam" id="TIGR02453">
    <property type="entry name" value="TIGR02453 family protein"/>
    <property type="match status" value="1"/>
</dbReference>